<accession>A0ABU5VRE4</accession>
<protein>
    <submittedName>
        <fullName evidence="2">Uncharacterized protein</fullName>
    </submittedName>
</protein>
<evidence type="ECO:0000313" key="3">
    <source>
        <dbReference type="Proteomes" id="UP001302274"/>
    </source>
</evidence>
<evidence type="ECO:0000256" key="1">
    <source>
        <dbReference type="SAM" id="SignalP"/>
    </source>
</evidence>
<organism evidence="2 3">
    <name type="scientific">Bacteriovorax antarcticus</name>
    <dbReference type="NCBI Taxonomy" id="3088717"/>
    <lineage>
        <taxon>Bacteria</taxon>
        <taxon>Pseudomonadati</taxon>
        <taxon>Bdellovibrionota</taxon>
        <taxon>Bacteriovoracia</taxon>
        <taxon>Bacteriovoracales</taxon>
        <taxon>Bacteriovoracaceae</taxon>
        <taxon>Bacteriovorax</taxon>
    </lineage>
</organism>
<name>A0ABU5VRE4_9BACT</name>
<reference evidence="2 3" key="1">
    <citation type="submission" date="2023-11" db="EMBL/GenBank/DDBJ databases">
        <title>A Novel Polar Bacteriovorax (B. antarcticus) Isolated from the Biocrust in Antarctica.</title>
        <authorList>
            <person name="Mun W."/>
            <person name="Choi S.Y."/>
            <person name="Mitchell R.J."/>
        </authorList>
    </citation>
    <scope>NUCLEOTIDE SEQUENCE [LARGE SCALE GENOMIC DNA]</scope>
    <source>
        <strain evidence="2 3">PP10</strain>
    </source>
</reference>
<comment type="caution">
    <text evidence="2">The sequence shown here is derived from an EMBL/GenBank/DDBJ whole genome shotgun (WGS) entry which is preliminary data.</text>
</comment>
<keyword evidence="3" id="KW-1185">Reference proteome</keyword>
<feature type="chain" id="PRO_5045136638" evidence="1">
    <location>
        <begin position="20"/>
        <end position="682"/>
    </location>
</feature>
<sequence>MKFIYSLLIVTFVLNPVLAQDYTDYYSQGWMGIGGGMGGMGGGAAPGGYNFQTNGQNSVPVFDVNMDPTTVTSYKTVKVNSKCPLLTTTSQDDQDLFSDLRSFLSTASKNPKCSLAQDPMMNAMGRNNVTMLENLLNGGTGSPMNGSVISGSSVKCYSANVELIGQRNLAYYYSEKNMAQGGMTPFSSCIDLRDEMYESASLEKKRECIAKKYDEAIEENKVVCREMVAPQAVQKQVNQGLVGIEQLLNQALANKEECGFKSQDLFKVTMNTFLKASSLSVVGPWGAAAGFGAELVGNLLDKLFPSDSQKAADLMAEILNEETFEQNACLYYNIQQKMYCEERPIEIATPNPSCQNIAVSSDLLSLLQKYKDIKKVTDTYNDSPKPTGGFNAFPGTAAPTESNLSPAMENALLEHYDDLAKYALANEADLQERINSLPKMQRSREKLKLDKFMNTVKAYQAYDPSSDVSGQEGKKIIGDLSGMFMSKNPEVQLDLSMFIVRTTPGTKLESIRQRSIANTVEQMMAAKGSGSQPESSRTMARYNKYKVGMGNIAKAKFESRLDKQFNEFQTQVKFVNSQDRGIVKDAVAEGQLRNLIRHCSLLQEIYDPGLEGKMPAACQKLSCSTNKLGWFKPEKNKANLSSFKQQYCDKSLTFQKTEDDYIKELKDPNGAKICGTKVENFF</sequence>
<gene>
    <name evidence="2" type="ORF">SHI21_03200</name>
</gene>
<dbReference type="Proteomes" id="UP001302274">
    <property type="component" value="Unassembled WGS sequence"/>
</dbReference>
<proteinExistence type="predicted"/>
<feature type="signal peptide" evidence="1">
    <location>
        <begin position="1"/>
        <end position="19"/>
    </location>
</feature>
<dbReference type="RefSeq" id="WP_323574675.1">
    <property type="nucleotide sequence ID" value="NZ_JAYGJQ010000001.1"/>
</dbReference>
<keyword evidence="1" id="KW-0732">Signal</keyword>
<evidence type="ECO:0000313" key="2">
    <source>
        <dbReference type="EMBL" id="MEA9355187.1"/>
    </source>
</evidence>
<dbReference type="EMBL" id="JAYGJQ010000001">
    <property type="protein sequence ID" value="MEA9355187.1"/>
    <property type="molecule type" value="Genomic_DNA"/>
</dbReference>